<dbReference type="Proteomes" id="UP000799441">
    <property type="component" value="Unassembled WGS sequence"/>
</dbReference>
<evidence type="ECO:0000313" key="1">
    <source>
        <dbReference type="EMBL" id="KAF2722279.1"/>
    </source>
</evidence>
<dbReference type="PANTHER" id="PTHR15955">
    <property type="entry name" value="RWD DOMAIN CONTAINING PROTEIN 2"/>
    <property type="match status" value="1"/>
</dbReference>
<reference evidence="1" key="1">
    <citation type="journal article" date="2020" name="Stud. Mycol.">
        <title>101 Dothideomycetes genomes: a test case for predicting lifestyles and emergence of pathogens.</title>
        <authorList>
            <person name="Haridas S."/>
            <person name="Albert R."/>
            <person name="Binder M."/>
            <person name="Bloem J."/>
            <person name="Labutti K."/>
            <person name="Salamov A."/>
            <person name="Andreopoulos B."/>
            <person name="Baker S."/>
            <person name="Barry K."/>
            <person name="Bills G."/>
            <person name="Bluhm B."/>
            <person name="Cannon C."/>
            <person name="Castanera R."/>
            <person name="Culley D."/>
            <person name="Daum C."/>
            <person name="Ezra D."/>
            <person name="Gonzalez J."/>
            <person name="Henrissat B."/>
            <person name="Kuo A."/>
            <person name="Liang C."/>
            <person name="Lipzen A."/>
            <person name="Lutzoni F."/>
            <person name="Magnuson J."/>
            <person name="Mondo S."/>
            <person name="Nolan M."/>
            <person name="Ohm R."/>
            <person name="Pangilinan J."/>
            <person name="Park H.-J."/>
            <person name="Ramirez L."/>
            <person name="Alfaro M."/>
            <person name="Sun H."/>
            <person name="Tritt A."/>
            <person name="Yoshinaga Y."/>
            <person name="Zwiers L.-H."/>
            <person name="Turgeon B."/>
            <person name="Goodwin S."/>
            <person name="Spatafora J."/>
            <person name="Crous P."/>
            <person name="Grigoriev I."/>
        </authorList>
    </citation>
    <scope>NUCLEOTIDE SEQUENCE</scope>
    <source>
        <strain evidence="1">CBS 116435</strain>
    </source>
</reference>
<protein>
    <recommendedName>
        <fullName evidence="3">RWD domain-containing protein</fullName>
    </recommendedName>
</protein>
<organism evidence="1 2">
    <name type="scientific">Polychaeton citri CBS 116435</name>
    <dbReference type="NCBI Taxonomy" id="1314669"/>
    <lineage>
        <taxon>Eukaryota</taxon>
        <taxon>Fungi</taxon>
        <taxon>Dikarya</taxon>
        <taxon>Ascomycota</taxon>
        <taxon>Pezizomycotina</taxon>
        <taxon>Dothideomycetes</taxon>
        <taxon>Dothideomycetidae</taxon>
        <taxon>Capnodiales</taxon>
        <taxon>Capnodiaceae</taxon>
        <taxon>Polychaeton</taxon>
    </lineage>
</organism>
<dbReference type="PANTHER" id="PTHR15955:SF8">
    <property type="entry name" value="RWD DOMAIN-CONTAINING PROTEIN 2B-RELATED"/>
    <property type="match status" value="1"/>
</dbReference>
<dbReference type="InterPro" id="IPR017359">
    <property type="entry name" value="Phi-like"/>
</dbReference>
<dbReference type="AlphaFoldDB" id="A0A9P4UPZ0"/>
<dbReference type="OrthoDB" id="432412at2759"/>
<keyword evidence="2" id="KW-1185">Reference proteome</keyword>
<gene>
    <name evidence="1" type="ORF">K431DRAFT_222308</name>
</gene>
<evidence type="ECO:0008006" key="3">
    <source>
        <dbReference type="Google" id="ProtNLM"/>
    </source>
</evidence>
<evidence type="ECO:0000313" key="2">
    <source>
        <dbReference type="Proteomes" id="UP000799441"/>
    </source>
</evidence>
<name>A0A9P4UPZ0_9PEZI</name>
<dbReference type="EMBL" id="MU003783">
    <property type="protein sequence ID" value="KAF2722279.1"/>
    <property type="molecule type" value="Genomic_DNA"/>
</dbReference>
<comment type="caution">
    <text evidence="1">The sequence shown here is derived from an EMBL/GenBank/DDBJ whole genome shotgun (WGS) entry which is preliminary data.</text>
</comment>
<accession>A0A9P4UPZ0</accession>
<proteinExistence type="predicted"/>
<sequence length="235" mass="26365">MGSGEDERLQVELSLLTSMYPKQVQWDERARQLDYHAERSSFAIRLPEEYLSTGLPYVITANAGKLDMSESLRHIIKECPIDEEILDSIILSFNDAIEAAELGEPEGQIGKAASTASSNEARNNKVATVVVWLHHLLNTNKRKQTLSPASNAVSGITKPGYPGVLVYSGEAVAVYEHVNELKQLNWQAFQIRLESDEEWSFEHGKGVIEVEAMKEVVADIGEKRKDLFMESMRMK</sequence>